<protein>
    <submittedName>
        <fullName evidence="3">Magnesium-transporting ATPase (P-type)</fullName>
    </submittedName>
</protein>
<dbReference type="RefSeq" id="WP_307187507.1">
    <property type="nucleotide sequence ID" value="NZ_JAUTBA010000001.1"/>
</dbReference>
<proteinExistence type="predicted"/>
<evidence type="ECO:0000259" key="2">
    <source>
        <dbReference type="SMART" id="SM00831"/>
    </source>
</evidence>
<feature type="transmembrane region" description="Helical" evidence="1">
    <location>
        <begin position="69"/>
        <end position="85"/>
    </location>
</feature>
<dbReference type="Proteomes" id="UP001244640">
    <property type="component" value="Unassembled WGS sequence"/>
</dbReference>
<reference evidence="3 4" key="1">
    <citation type="submission" date="2023-07" db="EMBL/GenBank/DDBJ databases">
        <title>Functional and genomic diversity of the sorghum phyllosphere microbiome.</title>
        <authorList>
            <person name="Shade A."/>
        </authorList>
    </citation>
    <scope>NUCLEOTIDE SEQUENCE [LARGE SCALE GENOMIC DNA]</scope>
    <source>
        <strain evidence="3 4">SORGH_AS_0892</strain>
    </source>
</reference>
<dbReference type="Gene3D" id="2.70.150.10">
    <property type="entry name" value="Calcium-transporting ATPase, cytoplasmic transduction domain A"/>
    <property type="match status" value="1"/>
</dbReference>
<keyword evidence="1" id="KW-1133">Transmembrane helix</keyword>
<sequence>MSYPIPENLKGLSPSEVAAARYQYGWNQLSENHKSTWFELLVGILKEPMLILLIVISVIYVLVGNYGEAVFMFVAIVAVTAISFYQDNRSKRALEEIEKLNEPLSTHCHSRW</sequence>
<feature type="domain" description="Cation-transporting P-type ATPase N-terminal" evidence="2">
    <location>
        <begin position="1"/>
        <end position="65"/>
    </location>
</feature>
<dbReference type="Gene3D" id="1.20.1110.10">
    <property type="entry name" value="Calcium-transporting ATPase, transmembrane domain"/>
    <property type="match status" value="1"/>
</dbReference>
<dbReference type="Pfam" id="PF00690">
    <property type="entry name" value="Cation_ATPase_N"/>
    <property type="match status" value="1"/>
</dbReference>
<keyword evidence="1" id="KW-0812">Transmembrane</keyword>
<keyword evidence="1" id="KW-0472">Membrane</keyword>
<dbReference type="SUPFAM" id="SSF81665">
    <property type="entry name" value="Calcium ATPase, transmembrane domain M"/>
    <property type="match status" value="1"/>
</dbReference>
<accession>A0ABU0UBA7</accession>
<evidence type="ECO:0000256" key="1">
    <source>
        <dbReference type="SAM" id="Phobius"/>
    </source>
</evidence>
<dbReference type="InterPro" id="IPR023298">
    <property type="entry name" value="ATPase_P-typ_TM_dom_sf"/>
</dbReference>
<dbReference type="SMART" id="SM00831">
    <property type="entry name" value="Cation_ATPase_N"/>
    <property type="match status" value="1"/>
</dbReference>
<keyword evidence="4" id="KW-1185">Reference proteome</keyword>
<organism evidence="3 4">
    <name type="scientific">Sphingobacterium zeae</name>
    <dbReference type="NCBI Taxonomy" id="1776859"/>
    <lineage>
        <taxon>Bacteria</taxon>
        <taxon>Pseudomonadati</taxon>
        <taxon>Bacteroidota</taxon>
        <taxon>Sphingobacteriia</taxon>
        <taxon>Sphingobacteriales</taxon>
        <taxon>Sphingobacteriaceae</taxon>
        <taxon>Sphingobacterium</taxon>
    </lineage>
</organism>
<feature type="transmembrane region" description="Helical" evidence="1">
    <location>
        <begin position="40"/>
        <end position="63"/>
    </location>
</feature>
<evidence type="ECO:0000313" key="3">
    <source>
        <dbReference type="EMBL" id="MDQ1152141.1"/>
    </source>
</evidence>
<name>A0ABU0UBA7_9SPHI</name>
<dbReference type="EMBL" id="JAUTBA010000001">
    <property type="protein sequence ID" value="MDQ1152141.1"/>
    <property type="molecule type" value="Genomic_DNA"/>
</dbReference>
<dbReference type="InterPro" id="IPR004014">
    <property type="entry name" value="ATPase_P-typ_cation-transptr_N"/>
</dbReference>
<comment type="caution">
    <text evidence="3">The sequence shown here is derived from an EMBL/GenBank/DDBJ whole genome shotgun (WGS) entry which is preliminary data.</text>
</comment>
<evidence type="ECO:0000313" key="4">
    <source>
        <dbReference type="Proteomes" id="UP001244640"/>
    </source>
</evidence>
<gene>
    <name evidence="3" type="ORF">QE382_004125</name>
</gene>